<reference evidence="11 12" key="1">
    <citation type="journal article" date="2021" name="Cell Host Microbe">
        <title>in vivo commensal control of Clostridioides difficile virulence.</title>
        <authorList>
            <person name="Girinathan B.P."/>
            <person name="Dibenedetto N."/>
            <person name="Worley J.N."/>
            <person name="Peltier J."/>
            <person name="Arrieta-Ortiz M.L."/>
            <person name="Rupa Christinal Immanuel S."/>
            <person name="Lavin R."/>
            <person name="Delaney M.L."/>
            <person name="Cummins C."/>
            <person name="Hoffmann M."/>
            <person name="Luo Y."/>
            <person name="Gonzalez-Escalona N."/>
            <person name="Allard M."/>
            <person name="Onderdonk A.B."/>
            <person name="Gerber G.K."/>
            <person name="Sonenshein A.L."/>
            <person name="Baliga N."/>
            <person name="Dupuy B."/>
            <person name="Bry L."/>
        </authorList>
    </citation>
    <scope>NUCLEOTIDE SEQUENCE [LARGE SCALE GENOMIC DNA]</scope>
    <source>
        <strain evidence="11 12">DSM 599</strain>
    </source>
</reference>
<comment type="function">
    <text evidence="8">The phosphoenolpyruvate-dependent sugar phosphotransferase system (PTS), a major carbohydrate active -transport system, catalyzes the phosphorylation of incoming sugar substrates concomitant with their translocation across the cell membrane.</text>
</comment>
<evidence type="ECO:0000256" key="5">
    <source>
        <dbReference type="ARBA" id="ARBA00022692"/>
    </source>
</evidence>
<keyword evidence="12" id="KW-1185">Reference proteome</keyword>
<dbReference type="PANTHER" id="PTHR33989">
    <property type="match status" value="1"/>
</dbReference>
<evidence type="ECO:0000256" key="6">
    <source>
        <dbReference type="ARBA" id="ARBA00022989"/>
    </source>
</evidence>
<feature type="transmembrane region" description="Helical" evidence="9">
    <location>
        <begin position="288"/>
        <end position="307"/>
    </location>
</feature>
<accession>A0ABS7L1J5</accession>
<keyword evidence="6 9" id="KW-1133">Transmembrane helix</keyword>
<evidence type="ECO:0000256" key="8">
    <source>
        <dbReference type="PIRNR" id="PIRNR006351"/>
    </source>
</evidence>
<dbReference type="RefSeq" id="WP_221861937.1">
    <property type="nucleotide sequence ID" value="NZ_JAIKTU010000012.1"/>
</dbReference>
<comment type="subcellular location">
    <subcellularLocation>
        <location evidence="1">Cell membrane</location>
        <topology evidence="1">Multi-pass membrane protein</topology>
    </subcellularLocation>
</comment>
<dbReference type="InterPro" id="IPR051088">
    <property type="entry name" value="PTS_Sugar-EIIC/EIIB"/>
</dbReference>
<dbReference type="NCBIfam" id="TIGR00410">
    <property type="entry name" value="lacE"/>
    <property type="match status" value="1"/>
</dbReference>
<proteinExistence type="predicted"/>
<comment type="caution">
    <text evidence="11">The sequence shown here is derived from an EMBL/GenBank/DDBJ whole genome shotgun (WGS) entry which is preliminary data.</text>
</comment>
<dbReference type="EMBL" id="JAIKTU010000012">
    <property type="protein sequence ID" value="MBY0756712.1"/>
    <property type="molecule type" value="Genomic_DNA"/>
</dbReference>
<feature type="transmembrane region" description="Helical" evidence="9">
    <location>
        <begin position="383"/>
        <end position="411"/>
    </location>
</feature>
<feature type="transmembrane region" description="Helical" evidence="9">
    <location>
        <begin position="223"/>
        <end position="243"/>
    </location>
</feature>
<dbReference type="Proteomes" id="UP001299068">
    <property type="component" value="Unassembled WGS sequence"/>
</dbReference>
<dbReference type="InterPro" id="IPR004796">
    <property type="entry name" value="PTS_IIC_cello"/>
</dbReference>
<evidence type="ECO:0000256" key="2">
    <source>
        <dbReference type="ARBA" id="ARBA00022448"/>
    </source>
</evidence>
<evidence type="ECO:0000313" key="11">
    <source>
        <dbReference type="EMBL" id="MBY0756712.1"/>
    </source>
</evidence>
<evidence type="ECO:0000256" key="1">
    <source>
        <dbReference type="ARBA" id="ARBA00004651"/>
    </source>
</evidence>
<keyword evidence="5 9" id="KW-0812">Transmembrane</keyword>
<keyword evidence="4 8" id="KW-0762">Sugar transport</keyword>
<evidence type="ECO:0000256" key="9">
    <source>
        <dbReference type="SAM" id="Phobius"/>
    </source>
</evidence>
<dbReference type="PANTHER" id="PTHR33989:SF4">
    <property type="entry name" value="PTS SYSTEM N,N'-DIACETYLCHITOBIOSE-SPECIFIC EIIC COMPONENT"/>
    <property type="match status" value="1"/>
</dbReference>
<keyword evidence="2 8" id="KW-0813">Transport</keyword>
<feature type="transmembrane region" description="Helical" evidence="9">
    <location>
        <begin position="103"/>
        <end position="119"/>
    </location>
</feature>
<evidence type="ECO:0000313" key="12">
    <source>
        <dbReference type="Proteomes" id="UP001299068"/>
    </source>
</evidence>
<sequence>MKKFFEWMEKYFVPIAARIGSQRHLVAIRDGFVTIMPLIIAGSFAVLINNLPWEAYQNFMNSVLPANWKDFGGVIYDGSFTIMSILIVATIAYHLAKGYDKDGVGAAVISIGSFFILYPKTPMQLADNLGFNSNYLGSTGLFIAIIVALVATEIYVRLVGNPKLVIKMPDGVPPAVSRSFAGLLPSIIVLVIAGALRMMFVAIGIDNVFESLFLTIQKPLEGLVGSFGGMLILILFQQLLWFFGIHGSNIIAPIVNAVLLPLTLANTTALQNGQIPQNIVNSQFLDSYVNMGGSGTTIALLIAIFIVGRRSKQEMMIAKLGIAPACFNINEPVIFGMPLVLNPVYFIPFILAPLASASIAYGLTLIGFVPAVSIVANWVTPPILGAVISTGSLTGGLVALICLAVSVLIYIPFVVISSRKALEVEGL</sequence>
<feature type="transmembrane region" description="Helical" evidence="9">
    <location>
        <begin position="73"/>
        <end position="96"/>
    </location>
</feature>
<organism evidence="11 12">
    <name type="scientific">Clostridium sardiniense</name>
    <name type="common">Clostridium absonum</name>
    <dbReference type="NCBI Taxonomy" id="29369"/>
    <lineage>
        <taxon>Bacteria</taxon>
        <taxon>Bacillati</taxon>
        <taxon>Bacillota</taxon>
        <taxon>Clostridia</taxon>
        <taxon>Eubacteriales</taxon>
        <taxon>Clostridiaceae</taxon>
        <taxon>Clostridium</taxon>
    </lineage>
</organism>
<feature type="transmembrane region" description="Helical" evidence="9">
    <location>
        <begin position="32"/>
        <end position="53"/>
    </location>
</feature>
<gene>
    <name evidence="11" type="ORF">K5V21_14785</name>
</gene>
<evidence type="ECO:0000256" key="3">
    <source>
        <dbReference type="ARBA" id="ARBA00022475"/>
    </source>
</evidence>
<keyword evidence="7 8" id="KW-0472">Membrane</keyword>
<feature type="transmembrane region" description="Helical" evidence="9">
    <location>
        <begin position="180"/>
        <end position="203"/>
    </location>
</feature>
<keyword evidence="3 8" id="KW-1003">Cell membrane</keyword>
<protein>
    <recommendedName>
        <fullName evidence="8">Permease IIC component</fullName>
    </recommendedName>
</protein>
<feature type="transmembrane region" description="Helical" evidence="9">
    <location>
        <begin position="250"/>
        <end position="268"/>
    </location>
</feature>
<dbReference type="InterPro" id="IPR003352">
    <property type="entry name" value="PTS_EIIC"/>
</dbReference>
<dbReference type="InterPro" id="IPR004501">
    <property type="entry name" value="PTS_EIIC_3"/>
</dbReference>
<dbReference type="PROSITE" id="PS51105">
    <property type="entry name" value="PTS_EIIC_TYPE_3"/>
    <property type="match status" value="1"/>
</dbReference>
<dbReference type="PIRSF" id="PIRSF006351">
    <property type="entry name" value="PTS_EIIC-Cellobiose"/>
    <property type="match status" value="1"/>
</dbReference>
<feature type="transmembrane region" description="Helical" evidence="9">
    <location>
        <begin position="139"/>
        <end position="159"/>
    </location>
</feature>
<dbReference type="Pfam" id="PF02378">
    <property type="entry name" value="PTS_EIIC"/>
    <property type="match status" value="1"/>
</dbReference>
<evidence type="ECO:0000259" key="10">
    <source>
        <dbReference type="PROSITE" id="PS51105"/>
    </source>
</evidence>
<name>A0ABS7L1J5_CLOSR</name>
<feature type="transmembrane region" description="Helical" evidence="9">
    <location>
        <begin position="344"/>
        <end position="371"/>
    </location>
</feature>
<evidence type="ECO:0000256" key="4">
    <source>
        <dbReference type="ARBA" id="ARBA00022597"/>
    </source>
</evidence>
<evidence type="ECO:0000256" key="7">
    <source>
        <dbReference type="ARBA" id="ARBA00023136"/>
    </source>
</evidence>
<feature type="domain" description="PTS EIIC type-3" evidence="10">
    <location>
        <begin position="8"/>
        <end position="413"/>
    </location>
</feature>